<accession>A0A835FBY2</accession>
<dbReference type="GO" id="GO:0000226">
    <property type="term" value="P:microtubule cytoskeleton organization"/>
    <property type="evidence" value="ECO:0007669"/>
    <property type="project" value="InterPro"/>
</dbReference>
<dbReference type="Proteomes" id="UP000636709">
    <property type="component" value="Unassembled WGS sequence"/>
</dbReference>
<keyword evidence="3" id="KW-0175">Coiled coil</keyword>
<dbReference type="GO" id="GO:0008017">
    <property type="term" value="F:microtubule binding"/>
    <property type="evidence" value="ECO:0007669"/>
    <property type="project" value="InterPro"/>
</dbReference>
<evidence type="ECO:0000256" key="1">
    <source>
        <dbReference type="ARBA" id="ARBA00006187"/>
    </source>
</evidence>
<evidence type="ECO:0000256" key="2">
    <source>
        <dbReference type="ARBA" id="ARBA00022701"/>
    </source>
</evidence>
<evidence type="ECO:0008006" key="7">
    <source>
        <dbReference type="Google" id="ProtNLM"/>
    </source>
</evidence>
<dbReference type="Gene3D" id="1.20.58.1520">
    <property type="match status" value="1"/>
</dbReference>
<keyword evidence="2" id="KW-0493">Microtubule</keyword>
<dbReference type="EMBL" id="JACEFO010001347">
    <property type="protein sequence ID" value="KAF8739189.1"/>
    <property type="molecule type" value="Genomic_DNA"/>
</dbReference>
<organism evidence="5 6">
    <name type="scientific">Digitaria exilis</name>
    <dbReference type="NCBI Taxonomy" id="1010633"/>
    <lineage>
        <taxon>Eukaryota</taxon>
        <taxon>Viridiplantae</taxon>
        <taxon>Streptophyta</taxon>
        <taxon>Embryophyta</taxon>
        <taxon>Tracheophyta</taxon>
        <taxon>Spermatophyta</taxon>
        <taxon>Magnoliopsida</taxon>
        <taxon>Liliopsida</taxon>
        <taxon>Poales</taxon>
        <taxon>Poaceae</taxon>
        <taxon>PACMAD clade</taxon>
        <taxon>Panicoideae</taxon>
        <taxon>Panicodae</taxon>
        <taxon>Paniceae</taxon>
        <taxon>Anthephorinae</taxon>
        <taxon>Digitaria</taxon>
    </lineage>
</organism>
<feature type="region of interest" description="Disordered" evidence="4">
    <location>
        <begin position="562"/>
        <end position="592"/>
    </location>
</feature>
<sequence>MGSLKMTEKAPVAALPESSCAYLLQELKMIWDEVGQDQNERERIMEELEQECQEVYRRKVNSANMSRIQLHQALAESEAEFTNLLLSLGERSFPGRPEKMAGTLKEQLNSITPALQEMQMRKEARVKQFMEVQTEIQRIASEIAGRLGNEAVNVNEEDLSLKKLEEFQSELQRLKREKSDRLCKVEEYKVLIHNFAKVMGMDPSKILANVHPRLLDGPNEQQTKNISDDILKKLNMAVQQLKEEKNNRREKLQNLVKALTNLWDTLDTTMEERQPYGQINILAMTSVNGMLGPGSLTLETIQQVESEVQRLNQLKASKMKELFFKKRTEVDEICKKSHMDMPYQTEMDKIKNLIMSGDVVHDDLLKTMDEYIYKAKEEATSRKDIMDKVEKWMASCDEERWLEEYSRDERRYSISRGAHKHLKRAERARIIVNKIPGLVEQLMAKTQFWEQERNKTFYYDELPLLAMLKDYMLTLQEKEEEKYRQRENKKIQTLLVKRHENTVMLRPNTSFSRPSSRGFNTSSGSTSIWSNQVSAKVQLLPDSDNSPAEKDMHAKRIRNRALQSALANSRSCSNSHEDKTSVSTMKQGLSPM</sequence>
<keyword evidence="6" id="KW-1185">Reference proteome</keyword>
<dbReference type="GO" id="GO:0005874">
    <property type="term" value="C:microtubule"/>
    <property type="evidence" value="ECO:0007669"/>
    <property type="project" value="UniProtKB-KW"/>
</dbReference>
<evidence type="ECO:0000256" key="3">
    <source>
        <dbReference type="SAM" id="Coils"/>
    </source>
</evidence>
<reference evidence="5" key="1">
    <citation type="submission" date="2020-07" db="EMBL/GenBank/DDBJ databases">
        <title>Genome sequence and genetic diversity analysis of an under-domesticated orphan crop, white fonio (Digitaria exilis).</title>
        <authorList>
            <person name="Bennetzen J.L."/>
            <person name="Chen S."/>
            <person name="Ma X."/>
            <person name="Wang X."/>
            <person name="Yssel A.E.J."/>
            <person name="Chaluvadi S.R."/>
            <person name="Johnson M."/>
            <person name="Gangashetty P."/>
            <person name="Hamidou F."/>
            <person name="Sanogo M.D."/>
            <person name="Zwaenepoel A."/>
            <person name="Wallace J."/>
            <person name="Van De Peer Y."/>
            <person name="Van Deynze A."/>
        </authorList>
    </citation>
    <scope>NUCLEOTIDE SEQUENCE</scope>
    <source>
        <tissue evidence="5">Leaves</tissue>
    </source>
</reference>
<feature type="compositionally biased region" description="Polar residues" evidence="4">
    <location>
        <begin position="562"/>
        <end position="574"/>
    </location>
</feature>
<proteinExistence type="inferred from homology"/>
<evidence type="ECO:0000256" key="4">
    <source>
        <dbReference type="SAM" id="MobiDB-lite"/>
    </source>
</evidence>
<evidence type="ECO:0000313" key="6">
    <source>
        <dbReference type="Proteomes" id="UP000636709"/>
    </source>
</evidence>
<comment type="similarity">
    <text evidence="1">Belongs to the MAP65/ASE1 family.</text>
</comment>
<dbReference type="Pfam" id="PF03999">
    <property type="entry name" value="MAP65_ASE1"/>
    <property type="match status" value="1"/>
</dbReference>
<gene>
    <name evidence="5" type="ORF">HU200_013909</name>
</gene>
<name>A0A835FBY2_9POAL</name>
<dbReference type="InterPro" id="IPR007145">
    <property type="entry name" value="MAP65_Ase1_PRC1"/>
</dbReference>
<dbReference type="PANTHER" id="PTHR19321">
    <property type="entry name" value="PROTEIN REGULATOR OF CYTOKINESIS 1 PRC1-RELATED"/>
    <property type="match status" value="1"/>
</dbReference>
<dbReference type="GO" id="GO:0005819">
    <property type="term" value="C:spindle"/>
    <property type="evidence" value="ECO:0007669"/>
    <property type="project" value="TreeGrafter"/>
</dbReference>
<comment type="caution">
    <text evidence="5">The sequence shown here is derived from an EMBL/GenBank/DDBJ whole genome shotgun (WGS) entry which is preliminary data.</text>
</comment>
<dbReference type="OrthoDB" id="642895at2759"/>
<feature type="compositionally biased region" description="Polar residues" evidence="4">
    <location>
        <begin position="581"/>
        <end position="592"/>
    </location>
</feature>
<feature type="coiled-coil region" evidence="3">
    <location>
        <begin position="157"/>
        <end position="184"/>
    </location>
</feature>
<evidence type="ECO:0000313" key="5">
    <source>
        <dbReference type="EMBL" id="KAF8739189.1"/>
    </source>
</evidence>
<dbReference type="GO" id="GO:0005737">
    <property type="term" value="C:cytoplasm"/>
    <property type="evidence" value="ECO:0007669"/>
    <property type="project" value="TreeGrafter"/>
</dbReference>
<dbReference type="PANTHER" id="PTHR19321:SF3">
    <property type="entry name" value="65-KDA MICROTUBULE-ASSOCIATED PROTEIN 8"/>
    <property type="match status" value="1"/>
</dbReference>
<protein>
    <recommendedName>
        <fullName evidence="7">65-kDa microtubule-associated protein 8</fullName>
    </recommendedName>
</protein>
<feature type="coiled-coil region" evidence="3">
    <location>
        <begin position="38"/>
        <end position="65"/>
    </location>
</feature>
<dbReference type="AlphaFoldDB" id="A0A835FBY2"/>
<feature type="coiled-coil region" evidence="3">
    <location>
        <begin position="231"/>
        <end position="262"/>
    </location>
</feature>